<dbReference type="InterPro" id="IPR000014">
    <property type="entry name" value="PAS"/>
</dbReference>
<dbReference type="EMBL" id="AQQZ01000001">
    <property type="protein sequence ID" value="KNG95279.1"/>
    <property type="molecule type" value="Genomic_DNA"/>
</dbReference>
<evidence type="ECO:0000259" key="11">
    <source>
        <dbReference type="PROSITE" id="PS50113"/>
    </source>
</evidence>
<dbReference type="Pfam" id="PF07568">
    <property type="entry name" value="HisKA_2"/>
    <property type="match status" value="1"/>
</dbReference>
<evidence type="ECO:0000256" key="7">
    <source>
        <dbReference type="ARBA" id="ARBA00022840"/>
    </source>
</evidence>
<dbReference type="InterPro" id="IPR013656">
    <property type="entry name" value="PAS_4"/>
</dbReference>
<keyword evidence="9" id="KW-0175">Coiled coil</keyword>
<keyword evidence="7" id="KW-0067">ATP-binding</keyword>
<dbReference type="STRING" id="1317121.ATO11_01185"/>
<feature type="domain" description="PAC" evidence="11">
    <location>
        <begin position="93"/>
        <end position="147"/>
    </location>
</feature>
<dbReference type="InterPro" id="IPR000700">
    <property type="entry name" value="PAS-assoc_C"/>
</dbReference>
<dbReference type="InterPro" id="IPR011495">
    <property type="entry name" value="Sig_transdc_His_kin_sub2_dim/P"/>
</dbReference>
<evidence type="ECO:0000256" key="1">
    <source>
        <dbReference type="ARBA" id="ARBA00000085"/>
    </source>
</evidence>
<dbReference type="GO" id="GO:0005524">
    <property type="term" value="F:ATP binding"/>
    <property type="evidence" value="ECO:0007669"/>
    <property type="project" value="UniProtKB-KW"/>
</dbReference>
<feature type="domain" description="Histidine kinase" evidence="10">
    <location>
        <begin position="172"/>
        <end position="363"/>
    </location>
</feature>
<keyword evidence="13" id="KW-1185">Reference proteome</keyword>
<dbReference type="InterPro" id="IPR036890">
    <property type="entry name" value="HATPase_C_sf"/>
</dbReference>
<evidence type="ECO:0000256" key="8">
    <source>
        <dbReference type="ARBA" id="ARBA00023026"/>
    </source>
</evidence>
<dbReference type="SMART" id="SM00387">
    <property type="entry name" value="HATPase_c"/>
    <property type="match status" value="1"/>
</dbReference>
<evidence type="ECO:0000256" key="5">
    <source>
        <dbReference type="ARBA" id="ARBA00022741"/>
    </source>
</evidence>
<sequence>MNLIPPINIQDAEVFEDIRGTAQAFTISLLAGTDDCVKVLDADGNLTFMSCNGMRAMEIDDFEALRGAPWPNLWPEENRALVAKAVEEARNGNSAEFEATCPTAKGAHRVWAVTVIPVMNDSGTVERIMASSRDITERVTLAEDLHRKKDEAEKRLAEVEALLAERDHLIAEMDHRVKNSLSLVSTMMRMQQRDLQDEAAVSALDAAAMRVMAVARVHEGLQERKQDRTVDASDYVRKLMDDLCSVMGNDNRVSLSLAPGLMVAGAKASHLGLIAVELVQNAIKHNPDREVLVSVSLDRVGEEEATLSVTDAGAGLPDGFDLMRDGGLGLTVCVSGASMLGGELTAENRDDGTCFSVRFDTGVGAPA</sequence>
<evidence type="ECO:0000256" key="4">
    <source>
        <dbReference type="ARBA" id="ARBA00022679"/>
    </source>
</evidence>
<dbReference type="NCBIfam" id="TIGR00229">
    <property type="entry name" value="sensory_box"/>
    <property type="match status" value="1"/>
</dbReference>
<dbReference type="PANTHER" id="PTHR41523">
    <property type="entry name" value="TWO-COMPONENT SYSTEM SENSOR PROTEIN"/>
    <property type="match status" value="1"/>
</dbReference>
<gene>
    <name evidence="12" type="ORF">ATO11_01185</name>
</gene>
<comment type="caution">
    <text evidence="12">The sequence shown here is derived from an EMBL/GenBank/DDBJ whole genome shotgun (WGS) entry which is preliminary data.</text>
</comment>
<dbReference type="Gene3D" id="3.30.450.20">
    <property type="entry name" value="PAS domain"/>
    <property type="match status" value="1"/>
</dbReference>
<dbReference type="PROSITE" id="PS50113">
    <property type="entry name" value="PAC"/>
    <property type="match status" value="1"/>
</dbReference>
<dbReference type="InterPro" id="IPR005467">
    <property type="entry name" value="His_kinase_dom"/>
</dbReference>
<dbReference type="AlphaFoldDB" id="A0A0L1JU28"/>
<evidence type="ECO:0000256" key="6">
    <source>
        <dbReference type="ARBA" id="ARBA00022777"/>
    </source>
</evidence>
<dbReference type="GO" id="GO:0004673">
    <property type="term" value="F:protein histidine kinase activity"/>
    <property type="evidence" value="ECO:0007669"/>
    <property type="project" value="UniProtKB-EC"/>
</dbReference>
<keyword evidence="5" id="KW-0547">Nucleotide-binding</keyword>
<keyword evidence="6" id="KW-0418">Kinase</keyword>
<evidence type="ECO:0000256" key="9">
    <source>
        <dbReference type="SAM" id="Coils"/>
    </source>
</evidence>
<evidence type="ECO:0000256" key="3">
    <source>
        <dbReference type="ARBA" id="ARBA00022553"/>
    </source>
</evidence>
<evidence type="ECO:0000313" key="12">
    <source>
        <dbReference type="EMBL" id="KNG95279.1"/>
    </source>
</evidence>
<dbReference type="PROSITE" id="PS50109">
    <property type="entry name" value="HIS_KIN"/>
    <property type="match status" value="1"/>
</dbReference>
<keyword evidence="3" id="KW-0597">Phosphoprotein</keyword>
<dbReference type="Proteomes" id="UP000036938">
    <property type="component" value="Unassembled WGS sequence"/>
</dbReference>
<organism evidence="12 13">
    <name type="scientific">Pseudaestuariivita atlantica</name>
    <dbReference type="NCBI Taxonomy" id="1317121"/>
    <lineage>
        <taxon>Bacteria</taxon>
        <taxon>Pseudomonadati</taxon>
        <taxon>Pseudomonadota</taxon>
        <taxon>Alphaproteobacteria</taxon>
        <taxon>Rhodobacterales</taxon>
        <taxon>Paracoccaceae</taxon>
        <taxon>Pseudaestuariivita</taxon>
    </lineage>
</organism>
<dbReference type="EC" id="2.7.13.3" evidence="2"/>
<dbReference type="Pfam" id="PF08448">
    <property type="entry name" value="PAS_4"/>
    <property type="match status" value="1"/>
</dbReference>
<evidence type="ECO:0000313" key="13">
    <source>
        <dbReference type="Proteomes" id="UP000036938"/>
    </source>
</evidence>
<protein>
    <recommendedName>
        <fullName evidence="2">histidine kinase</fullName>
        <ecNumber evidence="2">2.7.13.3</ecNumber>
    </recommendedName>
</protein>
<evidence type="ECO:0000256" key="2">
    <source>
        <dbReference type="ARBA" id="ARBA00012438"/>
    </source>
</evidence>
<reference evidence="12 13" key="1">
    <citation type="journal article" date="2015" name="Int. J. Syst. Evol. Microbiol.">
        <title>Aestuariivita atlantica sp. nov., isolated from deep sea sediment of the Atlantic Ocean.</title>
        <authorList>
            <person name="Li G."/>
            <person name="Lai Q."/>
            <person name="Du Y."/>
            <person name="Liu X."/>
            <person name="Sun F."/>
            <person name="Shao Z."/>
        </authorList>
    </citation>
    <scope>NUCLEOTIDE SEQUENCE [LARGE SCALE GENOMIC DNA]</scope>
    <source>
        <strain evidence="12 13">22II-S11-z3</strain>
    </source>
</reference>
<keyword evidence="8" id="KW-0843">Virulence</keyword>
<accession>A0A0L1JU28</accession>
<dbReference type="RefSeq" id="WP_050528999.1">
    <property type="nucleotide sequence ID" value="NZ_AQQZ01000001.1"/>
</dbReference>
<dbReference type="Gene3D" id="3.30.565.10">
    <property type="entry name" value="Histidine kinase-like ATPase, C-terminal domain"/>
    <property type="match status" value="1"/>
</dbReference>
<dbReference type="InterPro" id="IPR035965">
    <property type="entry name" value="PAS-like_dom_sf"/>
</dbReference>
<dbReference type="SUPFAM" id="SSF55785">
    <property type="entry name" value="PYP-like sensor domain (PAS domain)"/>
    <property type="match status" value="1"/>
</dbReference>
<dbReference type="InterPro" id="IPR003594">
    <property type="entry name" value="HATPase_dom"/>
</dbReference>
<evidence type="ECO:0000259" key="10">
    <source>
        <dbReference type="PROSITE" id="PS50109"/>
    </source>
</evidence>
<keyword evidence="4" id="KW-0808">Transferase</keyword>
<proteinExistence type="predicted"/>
<dbReference type="SUPFAM" id="SSF55874">
    <property type="entry name" value="ATPase domain of HSP90 chaperone/DNA topoisomerase II/histidine kinase"/>
    <property type="match status" value="1"/>
</dbReference>
<comment type="catalytic activity">
    <reaction evidence="1">
        <text>ATP + protein L-histidine = ADP + protein N-phospho-L-histidine.</text>
        <dbReference type="EC" id="2.7.13.3"/>
    </reaction>
</comment>
<name>A0A0L1JU28_9RHOB</name>
<dbReference type="PANTHER" id="PTHR41523:SF8">
    <property type="entry name" value="ETHYLENE RESPONSE SENSOR PROTEIN"/>
    <property type="match status" value="1"/>
</dbReference>
<feature type="coiled-coil region" evidence="9">
    <location>
        <begin position="142"/>
        <end position="169"/>
    </location>
</feature>
<dbReference type="Pfam" id="PF02518">
    <property type="entry name" value="HATPase_c"/>
    <property type="match status" value="1"/>
</dbReference>